<gene>
    <name evidence="2" type="ORF">JJ685_25915</name>
</gene>
<evidence type="ECO:0000313" key="2">
    <source>
        <dbReference type="EMBL" id="MBL0394601.1"/>
    </source>
</evidence>
<accession>A0A936Z8K8</accession>
<dbReference type="AlphaFoldDB" id="A0A936Z8K8"/>
<protein>
    <submittedName>
        <fullName evidence="2">Uncharacterized protein</fullName>
    </submittedName>
</protein>
<evidence type="ECO:0000256" key="1">
    <source>
        <dbReference type="SAM" id="SignalP"/>
    </source>
</evidence>
<dbReference type="RefSeq" id="WP_201677258.1">
    <property type="nucleotide sequence ID" value="NZ_JAEQNE010000008.1"/>
</dbReference>
<feature type="chain" id="PRO_5037737696" evidence="1">
    <location>
        <begin position="22"/>
        <end position="158"/>
    </location>
</feature>
<proteinExistence type="predicted"/>
<keyword evidence="3" id="KW-1185">Reference proteome</keyword>
<dbReference type="Proteomes" id="UP000599109">
    <property type="component" value="Unassembled WGS sequence"/>
</dbReference>
<name>A0A936Z8K8_9BURK</name>
<organism evidence="2 3">
    <name type="scientific">Ramlibacter monticola</name>
    <dbReference type="NCBI Taxonomy" id="1926872"/>
    <lineage>
        <taxon>Bacteria</taxon>
        <taxon>Pseudomonadati</taxon>
        <taxon>Pseudomonadota</taxon>
        <taxon>Betaproteobacteria</taxon>
        <taxon>Burkholderiales</taxon>
        <taxon>Comamonadaceae</taxon>
        <taxon>Ramlibacter</taxon>
    </lineage>
</organism>
<dbReference type="EMBL" id="JAEQNE010000008">
    <property type="protein sequence ID" value="MBL0394601.1"/>
    <property type="molecule type" value="Genomic_DNA"/>
</dbReference>
<feature type="signal peptide" evidence="1">
    <location>
        <begin position="1"/>
        <end position="21"/>
    </location>
</feature>
<evidence type="ECO:0000313" key="3">
    <source>
        <dbReference type="Proteomes" id="UP000599109"/>
    </source>
</evidence>
<keyword evidence="1" id="KW-0732">Signal</keyword>
<comment type="caution">
    <text evidence="2">The sequence shown here is derived from an EMBL/GenBank/DDBJ whole genome shotgun (WGS) entry which is preliminary data.</text>
</comment>
<sequence>MKNLSGLVFLGLVSLSNAASAGYNCLFGLAESSEYCVGCPGKDYIKVEECPGGHAGLITLGPKHPGCGIDYYDGRRCIGRTAKAPTGYLLKVIPPAAGASGAARTVVANSADRKAADAKYNAVGPGKTSIIVEGDEVILRMKKADFDRIVEKSIAEKK</sequence>
<reference evidence="2 3" key="1">
    <citation type="journal article" date="2017" name="Int. J. Syst. Evol. Microbiol.">
        <title>Ramlibacter monticola sp. nov., isolated from forest soil.</title>
        <authorList>
            <person name="Chaudhary D.K."/>
            <person name="Kim J."/>
        </authorList>
    </citation>
    <scope>NUCLEOTIDE SEQUENCE [LARGE SCALE GENOMIC DNA]</scope>
    <source>
        <strain evidence="2 3">KACC 19175</strain>
    </source>
</reference>